<proteinExistence type="predicted"/>
<dbReference type="PANTHER" id="PTHR48094">
    <property type="entry name" value="PROTEIN/NUCLEIC ACID DEGLYCASE DJ-1-RELATED"/>
    <property type="match status" value="1"/>
</dbReference>
<dbReference type="GO" id="GO:0010646">
    <property type="term" value="P:regulation of cell communication"/>
    <property type="evidence" value="ECO:0007669"/>
    <property type="project" value="UniProtKB-ARBA"/>
</dbReference>
<dbReference type="GO" id="GO:0046295">
    <property type="term" value="P:glycolate biosynthetic process"/>
    <property type="evidence" value="ECO:0007669"/>
    <property type="project" value="TreeGrafter"/>
</dbReference>
<feature type="domain" description="DJ-1/PfpI" evidence="3">
    <location>
        <begin position="4"/>
        <end position="165"/>
    </location>
</feature>
<evidence type="ECO:0000313" key="5">
    <source>
        <dbReference type="Proteomes" id="UP000230066"/>
    </source>
</evidence>
<dbReference type="GO" id="GO:0016740">
    <property type="term" value="F:transferase activity"/>
    <property type="evidence" value="ECO:0007669"/>
    <property type="project" value="UniProtKB-KW"/>
</dbReference>
<sequence>MAVSALLILSEGTEELEAVTVADVLARGKIKVTIGGLQGPRVLKCSNGVKIQPDVALSDVESDLFDAVIMPGGLGGSHAMAESPIVKKILQHHYDNKKIVAAICAAPIGLQSHGIGLGKKITSYPGFEDKLKGFTYCSDQVVVDGNLVTSRGPGTAMPFALKLLEILVDKRTSDDIAKKMLVR</sequence>
<dbReference type="GO" id="GO:0006979">
    <property type="term" value="P:response to oxidative stress"/>
    <property type="evidence" value="ECO:0007669"/>
    <property type="project" value="TreeGrafter"/>
</dbReference>
<dbReference type="GO" id="GO:1903189">
    <property type="term" value="P:glyoxal metabolic process"/>
    <property type="evidence" value="ECO:0007669"/>
    <property type="project" value="TreeGrafter"/>
</dbReference>
<dbReference type="InterPro" id="IPR050325">
    <property type="entry name" value="Prot/Nucl_acid_deglycase"/>
</dbReference>
<dbReference type="CDD" id="cd03135">
    <property type="entry name" value="GATase1_DJ-1"/>
    <property type="match status" value="1"/>
</dbReference>
<gene>
    <name evidence="4" type="ORF">D915_007348</name>
</gene>
<comment type="subcellular location">
    <subcellularLocation>
        <location evidence="1">Cytoplasm</location>
    </subcellularLocation>
</comment>
<evidence type="ECO:0000259" key="3">
    <source>
        <dbReference type="Pfam" id="PF01965"/>
    </source>
</evidence>
<dbReference type="EMBL" id="JXXN02003019">
    <property type="protein sequence ID" value="THD22074.1"/>
    <property type="molecule type" value="Genomic_DNA"/>
</dbReference>
<dbReference type="AlphaFoldDB" id="A0A2H1C3S5"/>
<dbReference type="GO" id="GO:0005739">
    <property type="term" value="C:mitochondrion"/>
    <property type="evidence" value="ECO:0007669"/>
    <property type="project" value="TreeGrafter"/>
</dbReference>
<dbReference type="SUPFAM" id="SSF52317">
    <property type="entry name" value="Class I glutamine amidotransferase-like"/>
    <property type="match status" value="1"/>
</dbReference>
<accession>A0A2H1C3S5</accession>
<keyword evidence="5" id="KW-1185">Reference proteome</keyword>
<dbReference type="InterPro" id="IPR006287">
    <property type="entry name" value="DJ-1"/>
</dbReference>
<name>A0A2H1C3S5_FASHE</name>
<dbReference type="Pfam" id="PF01965">
    <property type="entry name" value="DJ-1_PfpI"/>
    <property type="match status" value="1"/>
</dbReference>
<dbReference type="InterPro" id="IPR029062">
    <property type="entry name" value="Class_I_gatase-like"/>
</dbReference>
<dbReference type="NCBIfam" id="TIGR01383">
    <property type="entry name" value="not_thiJ"/>
    <property type="match status" value="1"/>
</dbReference>
<dbReference type="FunFam" id="3.40.50.880:FF:000022">
    <property type="entry name" value="protein deglycase DJ-1"/>
    <property type="match status" value="1"/>
</dbReference>
<dbReference type="Proteomes" id="UP000230066">
    <property type="component" value="Unassembled WGS sequence"/>
</dbReference>
<keyword evidence="2" id="KW-0963">Cytoplasm</keyword>
<comment type="caution">
    <text evidence="4">The sequence shown here is derived from an EMBL/GenBank/DDBJ whole genome shotgun (WGS) entry which is preliminary data.</text>
</comment>
<evidence type="ECO:0000256" key="1">
    <source>
        <dbReference type="ARBA" id="ARBA00004496"/>
    </source>
</evidence>
<dbReference type="PANTHER" id="PTHR48094:SF12">
    <property type="entry name" value="PARKINSON DISEASE PROTEIN 7 HOMOLOG"/>
    <property type="match status" value="1"/>
</dbReference>
<reference evidence="4" key="1">
    <citation type="submission" date="2019-03" db="EMBL/GenBank/DDBJ databases">
        <title>Improved annotation for the trematode Fasciola hepatica.</title>
        <authorList>
            <person name="Choi Y.-J."/>
            <person name="Martin J."/>
            <person name="Mitreva M."/>
        </authorList>
    </citation>
    <scope>NUCLEOTIDE SEQUENCE [LARGE SCALE GENOMIC DNA]</scope>
</reference>
<dbReference type="GO" id="GO:0023051">
    <property type="term" value="P:regulation of signaling"/>
    <property type="evidence" value="ECO:0007669"/>
    <property type="project" value="UniProtKB-ARBA"/>
</dbReference>
<dbReference type="GO" id="GO:0005634">
    <property type="term" value="C:nucleus"/>
    <property type="evidence" value="ECO:0007669"/>
    <property type="project" value="TreeGrafter"/>
</dbReference>
<evidence type="ECO:0000313" key="4">
    <source>
        <dbReference type="EMBL" id="THD22074.1"/>
    </source>
</evidence>
<dbReference type="InterPro" id="IPR002818">
    <property type="entry name" value="DJ-1/PfpI"/>
</dbReference>
<evidence type="ECO:0000256" key="2">
    <source>
        <dbReference type="ARBA" id="ARBA00022490"/>
    </source>
</evidence>
<dbReference type="Gene3D" id="3.40.50.880">
    <property type="match status" value="1"/>
</dbReference>
<protein>
    <submittedName>
        <fullName evidence="4">Ribosomal-protein-alanine acetyltransferase</fullName>
    </submittedName>
</protein>
<organism evidence="4 5">
    <name type="scientific">Fasciola hepatica</name>
    <name type="common">Liver fluke</name>
    <dbReference type="NCBI Taxonomy" id="6192"/>
    <lineage>
        <taxon>Eukaryota</taxon>
        <taxon>Metazoa</taxon>
        <taxon>Spiralia</taxon>
        <taxon>Lophotrochozoa</taxon>
        <taxon>Platyhelminthes</taxon>
        <taxon>Trematoda</taxon>
        <taxon>Digenea</taxon>
        <taxon>Plagiorchiida</taxon>
        <taxon>Echinostomata</taxon>
        <taxon>Echinostomatoidea</taxon>
        <taxon>Fasciolidae</taxon>
        <taxon>Fasciola</taxon>
    </lineage>
</organism>